<keyword evidence="11" id="KW-1185">Reference proteome</keyword>
<dbReference type="InterPro" id="IPR041532">
    <property type="entry name" value="RlmI-like_PUA"/>
</dbReference>
<dbReference type="AlphaFoldDB" id="A0A5Q2QBZ8"/>
<dbReference type="GO" id="GO:0003723">
    <property type="term" value="F:RNA binding"/>
    <property type="evidence" value="ECO:0007669"/>
    <property type="project" value="InterPro"/>
</dbReference>
<dbReference type="GO" id="GO:0032259">
    <property type="term" value="P:methylation"/>
    <property type="evidence" value="ECO:0007669"/>
    <property type="project" value="UniProtKB-KW"/>
</dbReference>
<evidence type="ECO:0000259" key="8">
    <source>
        <dbReference type="Pfam" id="PF10672"/>
    </source>
</evidence>
<dbReference type="SUPFAM" id="SSF53335">
    <property type="entry name" value="S-adenosyl-L-methionine-dependent methyltransferases"/>
    <property type="match status" value="1"/>
</dbReference>
<keyword evidence="2" id="KW-0963">Cytoplasm</keyword>
<reference evidence="10 11" key="1">
    <citation type="submission" date="2019-11" db="EMBL/GenBank/DDBJ databases">
        <authorList>
            <person name="Khan S.A."/>
            <person name="Jeon C.O."/>
            <person name="Chun B.H."/>
        </authorList>
    </citation>
    <scope>NUCLEOTIDE SEQUENCE [LARGE SCALE GENOMIC DNA]</scope>
    <source>
        <strain evidence="10 11">IMCC 1097</strain>
    </source>
</reference>
<dbReference type="PANTHER" id="PTHR42873">
    <property type="entry name" value="RIBOSOMAL RNA LARGE SUBUNIT METHYLTRANSFERASE"/>
    <property type="match status" value="1"/>
</dbReference>
<dbReference type="Pfam" id="PF17785">
    <property type="entry name" value="PUA_3"/>
    <property type="match status" value="1"/>
</dbReference>
<dbReference type="PROSITE" id="PS50890">
    <property type="entry name" value="PUA"/>
    <property type="match status" value="1"/>
</dbReference>
<keyword evidence="4 10" id="KW-0489">Methyltransferase</keyword>
<evidence type="ECO:0000256" key="4">
    <source>
        <dbReference type="ARBA" id="ARBA00022603"/>
    </source>
</evidence>
<dbReference type="CDD" id="cd02440">
    <property type="entry name" value="AdoMet_MTases"/>
    <property type="match status" value="1"/>
</dbReference>
<organism evidence="10 11">
    <name type="scientific">Litorivicinus lipolyticus</name>
    <dbReference type="NCBI Taxonomy" id="418701"/>
    <lineage>
        <taxon>Bacteria</taxon>
        <taxon>Pseudomonadati</taxon>
        <taxon>Pseudomonadota</taxon>
        <taxon>Gammaproteobacteria</taxon>
        <taxon>Oceanospirillales</taxon>
        <taxon>Litorivicinaceae</taxon>
        <taxon>Litorivicinus</taxon>
    </lineage>
</organism>
<feature type="domain" description="S-adenosylmethionine-dependent methyltransferase" evidence="8">
    <location>
        <begin position="187"/>
        <end position="362"/>
    </location>
</feature>
<gene>
    <name evidence="10" type="ORF">GH975_01725</name>
</gene>
<dbReference type="GO" id="GO:0005737">
    <property type="term" value="C:cytoplasm"/>
    <property type="evidence" value="ECO:0007669"/>
    <property type="project" value="UniProtKB-SubCell"/>
</dbReference>
<dbReference type="KEGG" id="llp:GH975_01725"/>
<evidence type="ECO:0000259" key="9">
    <source>
        <dbReference type="Pfam" id="PF17785"/>
    </source>
</evidence>
<keyword evidence="3" id="KW-0698">rRNA processing</keyword>
<feature type="domain" description="RlmI-like PUA" evidence="9">
    <location>
        <begin position="14"/>
        <end position="78"/>
    </location>
</feature>
<dbReference type="PANTHER" id="PTHR42873:SF1">
    <property type="entry name" value="S-ADENOSYLMETHIONINE-DEPENDENT METHYLTRANSFERASE DOMAIN-CONTAINING PROTEIN"/>
    <property type="match status" value="1"/>
</dbReference>
<dbReference type="InterPro" id="IPR029063">
    <property type="entry name" value="SAM-dependent_MTases_sf"/>
</dbReference>
<dbReference type="Proteomes" id="UP000388235">
    <property type="component" value="Chromosome"/>
</dbReference>
<dbReference type="InterPro" id="IPR019614">
    <property type="entry name" value="SAM-dep_methyl-trfase"/>
</dbReference>
<comment type="subcellular location">
    <subcellularLocation>
        <location evidence="1">Cytoplasm</location>
    </subcellularLocation>
</comment>
<dbReference type="CDD" id="cd21153">
    <property type="entry name" value="PUA_RlmI"/>
    <property type="match status" value="1"/>
</dbReference>
<dbReference type="CDD" id="cd11572">
    <property type="entry name" value="RlmI_M_like"/>
    <property type="match status" value="1"/>
</dbReference>
<accession>A0A5Q2QBZ8</accession>
<evidence type="ECO:0000256" key="3">
    <source>
        <dbReference type="ARBA" id="ARBA00022552"/>
    </source>
</evidence>
<dbReference type="InterPro" id="IPR036974">
    <property type="entry name" value="PUA_sf"/>
</dbReference>
<comment type="similarity">
    <text evidence="7">Belongs to the methyltransferase superfamily. RlmI family.</text>
</comment>
<dbReference type="GO" id="GO:0006364">
    <property type="term" value="P:rRNA processing"/>
    <property type="evidence" value="ECO:0007669"/>
    <property type="project" value="UniProtKB-KW"/>
</dbReference>
<protein>
    <submittedName>
        <fullName evidence="10">Methyltransferase domain-containing protein</fullName>
    </submittedName>
</protein>
<dbReference type="SUPFAM" id="SSF88697">
    <property type="entry name" value="PUA domain-like"/>
    <property type="match status" value="1"/>
</dbReference>
<evidence type="ECO:0000256" key="6">
    <source>
        <dbReference type="ARBA" id="ARBA00022691"/>
    </source>
</evidence>
<proteinExistence type="inferred from homology"/>
<dbReference type="Gene3D" id="3.30.750.80">
    <property type="entry name" value="RNA methyltransferase domain (HRMD) like"/>
    <property type="match status" value="1"/>
</dbReference>
<dbReference type="EMBL" id="CP045871">
    <property type="protein sequence ID" value="QGG79350.1"/>
    <property type="molecule type" value="Genomic_DNA"/>
</dbReference>
<sequence>MPLLKGMTMTRPTLTLNPGTDRRIRLGYPWVFSNEIRALAENKTLEPGTLCQLQTEKGELLGMGTYNRHALIAFRLLDTNPEAVIDVDWFEAKLARAMETREVVYPGGYYRWIHSEADGIPGLIADLYGDAVSLQINTAGIEALRAPLLEAMDRLVELKTIILRGDTPQRVHEGLSDTVETLRGDGEAITLEENGLRFVTTLTSGQKTGWFYDQRDARALLAGLIERFESPTVFDGYCYAGGFSVAMAAMGARVTGVDRSAPALELAEQSAGLNDVSIEWIKADVFNVLERAGINKETYDLVNLDPPAFAKAKKTLGQGLRGYRKMTRMGAEITAPGGFLVIHSCSHHVTLDALIEQVARGLTDAKRTGQILFKLSAAADHPAMPQLPESQYLKGLVMRLN</sequence>
<evidence type="ECO:0000256" key="5">
    <source>
        <dbReference type="ARBA" id="ARBA00022679"/>
    </source>
</evidence>
<name>A0A5Q2QBZ8_9GAMM</name>
<keyword evidence="5 10" id="KW-0808">Transferase</keyword>
<dbReference type="Gene3D" id="3.40.50.150">
    <property type="entry name" value="Vaccinia Virus protein VP39"/>
    <property type="match status" value="1"/>
</dbReference>
<dbReference type="Gene3D" id="2.30.130.10">
    <property type="entry name" value="PUA domain"/>
    <property type="match status" value="1"/>
</dbReference>
<evidence type="ECO:0000313" key="11">
    <source>
        <dbReference type="Proteomes" id="UP000388235"/>
    </source>
</evidence>
<evidence type="ECO:0000256" key="2">
    <source>
        <dbReference type="ARBA" id="ARBA00022490"/>
    </source>
</evidence>
<dbReference type="OrthoDB" id="9805492at2"/>
<evidence type="ECO:0000313" key="10">
    <source>
        <dbReference type="EMBL" id="QGG79350.1"/>
    </source>
</evidence>
<evidence type="ECO:0000256" key="1">
    <source>
        <dbReference type="ARBA" id="ARBA00004496"/>
    </source>
</evidence>
<dbReference type="Pfam" id="PF10672">
    <property type="entry name" value="Methyltrans_SAM"/>
    <property type="match status" value="1"/>
</dbReference>
<dbReference type="GO" id="GO:0008168">
    <property type="term" value="F:methyltransferase activity"/>
    <property type="evidence" value="ECO:0007669"/>
    <property type="project" value="UniProtKB-KW"/>
</dbReference>
<keyword evidence="6" id="KW-0949">S-adenosyl-L-methionine</keyword>
<evidence type="ECO:0000256" key="7">
    <source>
        <dbReference type="ARBA" id="ARBA00038091"/>
    </source>
</evidence>
<dbReference type="InterPro" id="IPR015947">
    <property type="entry name" value="PUA-like_sf"/>
</dbReference>